<dbReference type="Gene3D" id="3.40.50.1820">
    <property type="entry name" value="alpha/beta hydrolase"/>
    <property type="match status" value="1"/>
</dbReference>
<dbReference type="Pfam" id="PF00756">
    <property type="entry name" value="Esterase"/>
    <property type="match status" value="1"/>
</dbReference>
<dbReference type="InterPro" id="IPR000801">
    <property type="entry name" value="Esterase-like"/>
</dbReference>
<dbReference type="RefSeq" id="WP_269884447.1">
    <property type="nucleotide sequence ID" value="NZ_JAQAGZ010000020.1"/>
</dbReference>
<reference evidence="1 2" key="1">
    <citation type="submission" date="2022-12" db="EMBL/GenBank/DDBJ databases">
        <title>Draft genome sequence of Paenibacillus sp. dW9.</title>
        <authorList>
            <person name="Choi E.-W."/>
            <person name="Kim D.-U."/>
        </authorList>
    </citation>
    <scope>NUCLEOTIDE SEQUENCE [LARGE SCALE GENOMIC DNA]</scope>
    <source>
        <strain evidence="2">dW9</strain>
    </source>
</reference>
<evidence type="ECO:0000313" key="2">
    <source>
        <dbReference type="Proteomes" id="UP001527882"/>
    </source>
</evidence>
<keyword evidence="2" id="KW-1185">Reference proteome</keyword>
<dbReference type="EMBL" id="JAQAGZ010000020">
    <property type="protein sequence ID" value="MCZ8515915.1"/>
    <property type="molecule type" value="Genomic_DNA"/>
</dbReference>
<dbReference type="GO" id="GO:0016787">
    <property type="term" value="F:hydrolase activity"/>
    <property type="evidence" value="ECO:0007669"/>
    <property type="project" value="UniProtKB-KW"/>
</dbReference>
<dbReference type="SUPFAM" id="SSF53474">
    <property type="entry name" value="alpha/beta-Hydrolases"/>
    <property type="match status" value="1"/>
</dbReference>
<dbReference type="InterPro" id="IPR050583">
    <property type="entry name" value="Mycobacterial_A85_antigen"/>
</dbReference>
<proteinExistence type="predicted"/>
<evidence type="ECO:0000313" key="1">
    <source>
        <dbReference type="EMBL" id="MCZ8515915.1"/>
    </source>
</evidence>
<dbReference type="Proteomes" id="UP001527882">
    <property type="component" value="Unassembled WGS sequence"/>
</dbReference>
<dbReference type="InterPro" id="IPR029058">
    <property type="entry name" value="AB_hydrolase_fold"/>
</dbReference>
<comment type="caution">
    <text evidence="1">The sequence shown here is derived from an EMBL/GenBank/DDBJ whole genome shotgun (WGS) entry which is preliminary data.</text>
</comment>
<sequence>MSVQPFPFFSGALFARKVCHVYLPPSYHASEDRRYPVIYLLHGLYGSEAHWLLKGQAEATLYRMMRSGSLRESIIVMPSDGGYGHGTFYVNWYDGSGRFEDYILYDLIPAIDREFRTIASAEHRAVCGLSMGGYGAFVLSLRNPDVFTAASSIAGALTATSQLTEDMLRTDVCRMIGPVQGPFAKELDLHVLAARRVKEEKKPALHFNCGKSDYLYPLNVAYKSLLEQIRYPHEYMEFEGEHNWDYFGKHLTEALDFIERQFAAAAT</sequence>
<gene>
    <name evidence="1" type="ORF">O9H85_26655</name>
</gene>
<protein>
    <submittedName>
        <fullName evidence="1">Alpha/beta hydrolase family protein</fullName>
    </submittedName>
</protein>
<dbReference type="PANTHER" id="PTHR48098">
    <property type="entry name" value="ENTEROCHELIN ESTERASE-RELATED"/>
    <property type="match status" value="1"/>
</dbReference>
<name>A0ABT4QGC4_9BACL</name>
<organism evidence="1 2">
    <name type="scientific">Paenibacillus gyeongsangnamensis</name>
    <dbReference type="NCBI Taxonomy" id="3388067"/>
    <lineage>
        <taxon>Bacteria</taxon>
        <taxon>Bacillati</taxon>
        <taxon>Bacillota</taxon>
        <taxon>Bacilli</taxon>
        <taxon>Bacillales</taxon>
        <taxon>Paenibacillaceae</taxon>
        <taxon>Paenibacillus</taxon>
    </lineage>
</organism>
<keyword evidence="1" id="KW-0378">Hydrolase</keyword>
<dbReference type="PANTHER" id="PTHR48098:SF1">
    <property type="entry name" value="DIACYLGLYCEROL ACYLTRANSFERASE_MYCOLYLTRANSFERASE AG85A"/>
    <property type="match status" value="1"/>
</dbReference>
<accession>A0ABT4QGC4</accession>